<protein>
    <submittedName>
        <fullName evidence="2">Uncharacterized protein</fullName>
    </submittedName>
</protein>
<evidence type="ECO:0000313" key="3">
    <source>
        <dbReference type="Proteomes" id="UP000187209"/>
    </source>
</evidence>
<feature type="compositionally biased region" description="Basic and acidic residues" evidence="1">
    <location>
        <begin position="426"/>
        <end position="447"/>
    </location>
</feature>
<keyword evidence="3" id="KW-1185">Reference proteome</keyword>
<proteinExistence type="predicted"/>
<feature type="compositionally biased region" description="Polar residues" evidence="1">
    <location>
        <begin position="407"/>
        <end position="420"/>
    </location>
</feature>
<feature type="region of interest" description="Disordered" evidence="1">
    <location>
        <begin position="534"/>
        <end position="556"/>
    </location>
</feature>
<dbReference type="Gene3D" id="1.25.40.10">
    <property type="entry name" value="Tetratricopeptide repeat domain"/>
    <property type="match status" value="2"/>
</dbReference>
<dbReference type="EMBL" id="MPUH01000619">
    <property type="protein sequence ID" value="OMJ76655.1"/>
    <property type="molecule type" value="Genomic_DNA"/>
</dbReference>
<evidence type="ECO:0000313" key="2">
    <source>
        <dbReference type="EMBL" id="OMJ76655.1"/>
    </source>
</evidence>
<feature type="compositionally biased region" description="Basic residues" evidence="1">
    <location>
        <begin position="448"/>
        <end position="459"/>
    </location>
</feature>
<name>A0A1R2BJ72_9CILI</name>
<organism evidence="2 3">
    <name type="scientific">Stentor coeruleus</name>
    <dbReference type="NCBI Taxonomy" id="5963"/>
    <lineage>
        <taxon>Eukaryota</taxon>
        <taxon>Sar</taxon>
        <taxon>Alveolata</taxon>
        <taxon>Ciliophora</taxon>
        <taxon>Postciliodesmatophora</taxon>
        <taxon>Heterotrichea</taxon>
        <taxon>Heterotrichida</taxon>
        <taxon>Stentoridae</taxon>
        <taxon>Stentor</taxon>
    </lineage>
</organism>
<feature type="region of interest" description="Disordered" evidence="1">
    <location>
        <begin position="400"/>
        <end position="497"/>
    </location>
</feature>
<dbReference type="Proteomes" id="UP000187209">
    <property type="component" value="Unassembled WGS sequence"/>
</dbReference>
<reference evidence="2 3" key="1">
    <citation type="submission" date="2016-11" db="EMBL/GenBank/DDBJ databases">
        <title>The macronuclear genome of Stentor coeruleus: a giant cell with tiny introns.</title>
        <authorList>
            <person name="Slabodnick M."/>
            <person name="Ruby J.G."/>
            <person name="Reiff S.B."/>
            <person name="Swart E.C."/>
            <person name="Gosai S."/>
            <person name="Prabakaran S."/>
            <person name="Witkowska E."/>
            <person name="Larue G.E."/>
            <person name="Fisher S."/>
            <person name="Freeman R.M."/>
            <person name="Gunawardena J."/>
            <person name="Chu W."/>
            <person name="Stover N.A."/>
            <person name="Gregory B.D."/>
            <person name="Nowacki M."/>
            <person name="Derisi J."/>
            <person name="Roy S.W."/>
            <person name="Marshall W.F."/>
            <person name="Sood P."/>
        </authorList>
    </citation>
    <scope>NUCLEOTIDE SEQUENCE [LARGE SCALE GENOMIC DNA]</scope>
    <source>
        <strain evidence="2">WM001</strain>
    </source>
</reference>
<feature type="compositionally biased region" description="Low complexity" evidence="1">
    <location>
        <begin position="468"/>
        <end position="482"/>
    </location>
</feature>
<dbReference type="SUPFAM" id="SSF48452">
    <property type="entry name" value="TPR-like"/>
    <property type="match status" value="1"/>
</dbReference>
<accession>A0A1R2BJ72</accession>
<dbReference type="AlphaFoldDB" id="A0A1R2BJ72"/>
<dbReference type="InterPro" id="IPR011990">
    <property type="entry name" value="TPR-like_helical_dom_sf"/>
</dbReference>
<evidence type="ECO:0000256" key="1">
    <source>
        <dbReference type="SAM" id="MobiDB-lite"/>
    </source>
</evidence>
<feature type="compositionally biased region" description="Basic residues" evidence="1">
    <location>
        <begin position="539"/>
        <end position="556"/>
    </location>
</feature>
<sequence>MSGPQYCAEEIILSITEKKSIPESTVSEYIDYFEEIIYSDRSNIESLIGLGGSLLLKSDYARASKVLDSGLKHSSSNPLLWLAIGLHRMLIGDFQSSIGCFNTVFENHPNDLVKEAAQLSLLEAFVEKEEYTKLIDHAEQFFMNISEQNSQKLKCYIAFSYEKLGNIKNAITVYRQISKGDNAQAKACKARGYLLCKKYEKALNCLKTLALSMKKNTQGWLDTNYLLSETFLAVGDLKECVSILKEILIENQNLDCYLCSLGIACSKFTSVYEGFVFLLKSLKLNPRRSETWFNMAVAYKKTNQNDFRNALERSKKTDTSKILPDDVNSDTEMIFPVLNLAHFENYDINEEKHPDNIFNSRENVKDNLKVKIKIEEKNLATQKNTNKMVNEQFCDNQSMLSKRDQKVATSSKELFQNQMRNLPKTFPKDKDLLKASKFNKSRDEKAKGKSKKKLKKHRKTSDAESEESSSSSSNSSSRSSSSSEEKSIKNVDYPSMPPVPPGFNKNMFEFLQTYSFFVSVQKQMKEKEVNMDMITQSLPKKRKGSSKSHGSKSFKF</sequence>
<gene>
    <name evidence="2" type="ORF">SteCoe_23928</name>
</gene>
<comment type="caution">
    <text evidence="2">The sequence shown here is derived from an EMBL/GenBank/DDBJ whole genome shotgun (WGS) entry which is preliminary data.</text>
</comment>